<evidence type="ECO:0000313" key="3">
    <source>
        <dbReference type="Proteomes" id="UP000251314"/>
    </source>
</evidence>
<dbReference type="OrthoDB" id="10591508at2759"/>
<dbReference type="AlphaFoldDB" id="A0A329R5K8"/>
<gene>
    <name evidence="2" type="ORF">PC110_g23778</name>
</gene>
<comment type="caution">
    <text evidence="2">The sequence shown here is derived from an EMBL/GenBank/DDBJ whole genome shotgun (WGS) entry which is preliminary data.</text>
</comment>
<sequence>RSGALGPAPSVLCVAASCRHSVGRVGSGSTSAPPAPTANDSPDSRVRSSTRIAKRKKSAAAQAEVRCQKKRLVLDKEAAAAQAARETAVALGSASTAAFTPLRIRSQPASAPISAPGLLHRPYRPQQRHFRLGQHLRQQHPRLPLRLDLRHSDAPRPRNHCQPK</sequence>
<keyword evidence="3" id="KW-1185">Reference proteome</keyword>
<feature type="region of interest" description="Disordered" evidence="1">
    <location>
        <begin position="22"/>
        <end position="61"/>
    </location>
</feature>
<accession>A0A329R5K8</accession>
<name>A0A329R5K8_9STRA</name>
<evidence type="ECO:0000313" key="2">
    <source>
        <dbReference type="EMBL" id="RAW19780.1"/>
    </source>
</evidence>
<feature type="region of interest" description="Disordered" evidence="1">
    <location>
        <begin position="134"/>
        <end position="164"/>
    </location>
</feature>
<protein>
    <submittedName>
        <fullName evidence="2">Uncharacterized protein</fullName>
    </submittedName>
</protein>
<dbReference type="Proteomes" id="UP000251314">
    <property type="component" value="Unassembled WGS sequence"/>
</dbReference>
<dbReference type="EMBL" id="MJFZ01004252">
    <property type="protein sequence ID" value="RAW19780.1"/>
    <property type="molecule type" value="Genomic_DNA"/>
</dbReference>
<evidence type="ECO:0000256" key="1">
    <source>
        <dbReference type="SAM" id="MobiDB-lite"/>
    </source>
</evidence>
<dbReference type="VEuPathDB" id="FungiDB:PC110_g23778"/>
<reference evidence="2 3" key="1">
    <citation type="submission" date="2018-01" db="EMBL/GenBank/DDBJ databases">
        <title>Draft genome of the strawberry crown rot pathogen Phytophthora cactorum.</title>
        <authorList>
            <person name="Armitage A.D."/>
            <person name="Lysoe E."/>
            <person name="Nellist C.F."/>
            <person name="Harrison R.J."/>
            <person name="Brurberg M.B."/>
        </authorList>
    </citation>
    <scope>NUCLEOTIDE SEQUENCE [LARGE SCALE GENOMIC DNA]</scope>
    <source>
        <strain evidence="2 3">10300</strain>
    </source>
</reference>
<proteinExistence type="predicted"/>
<organism evidence="2 3">
    <name type="scientific">Phytophthora cactorum</name>
    <dbReference type="NCBI Taxonomy" id="29920"/>
    <lineage>
        <taxon>Eukaryota</taxon>
        <taxon>Sar</taxon>
        <taxon>Stramenopiles</taxon>
        <taxon>Oomycota</taxon>
        <taxon>Peronosporomycetes</taxon>
        <taxon>Peronosporales</taxon>
        <taxon>Peronosporaceae</taxon>
        <taxon>Phytophthora</taxon>
    </lineage>
</organism>
<feature type="compositionally biased region" description="Basic and acidic residues" evidence="1">
    <location>
        <begin position="145"/>
        <end position="156"/>
    </location>
</feature>
<feature type="non-terminal residue" evidence="2">
    <location>
        <position position="1"/>
    </location>
</feature>